<dbReference type="AlphaFoldDB" id="A0AAD2H8B1"/>
<feature type="compositionally biased region" description="Polar residues" evidence="1">
    <location>
        <begin position="14"/>
        <end position="32"/>
    </location>
</feature>
<feature type="compositionally biased region" description="Basic and acidic residues" evidence="1">
    <location>
        <begin position="34"/>
        <end position="49"/>
    </location>
</feature>
<evidence type="ECO:0000313" key="3">
    <source>
        <dbReference type="Proteomes" id="UP001295794"/>
    </source>
</evidence>
<organism evidence="2 3">
    <name type="scientific">Mycena citricolor</name>
    <dbReference type="NCBI Taxonomy" id="2018698"/>
    <lineage>
        <taxon>Eukaryota</taxon>
        <taxon>Fungi</taxon>
        <taxon>Dikarya</taxon>
        <taxon>Basidiomycota</taxon>
        <taxon>Agaricomycotina</taxon>
        <taxon>Agaricomycetes</taxon>
        <taxon>Agaricomycetidae</taxon>
        <taxon>Agaricales</taxon>
        <taxon>Marasmiineae</taxon>
        <taxon>Mycenaceae</taxon>
        <taxon>Mycena</taxon>
    </lineage>
</organism>
<keyword evidence="3" id="KW-1185">Reference proteome</keyword>
<reference evidence="2" key="1">
    <citation type="submission" date="2023-11" db="EMBL/GenBank/DDBJ databases">
        <authorList>
            <person name="De Vega J J."/>
            <person name="De Vega J J."/>
        </authorList>
    </citation>
    <scope>NUCLEOTIDE SEQUENCE</scope>
</reference>
<comment type="caution">
    <text evidence="2">The sequence shown here is derived from an EMBL/GenBank/DDBJ whole genome shotgun (WGS) entry which is preliminary data.</text>
</comment>
<dbReference type="Proteomes" id="UP001295794">
    <property type="component" value="Unassembled WGS sequence"/>
</dbReference>
<protein>
    <submittedName>
        <fullName evidence="2">Uncharacterized protein</fullName>
    </submittedName>
</protein>
<feature type="region of interest" description="Disordered" evidence="1">
    <location>
        <begin position="1"/>
        <end position="84"/>
    </location>
</feature>
<proteinExistence type="predicted"/>
<evidence type="ECO:0000313" key="2">
    <source>
        <dbReference type="EMBL" id="CAK5269990.1"/>
    </source>
</evidence>
<dbReference type="EMBL" id="CAVNYO010000158">
    <property type="protein sequence ID" value="CAK5269990.1"/>
    <property type="molecule type" value="Genomic_DNA"/>
</dbReference>
<evidence type="ECO:0000256" key="1">
    <source>
        <dbReference type="SAM" id="MobiDB-lite"/>
    </source>
</evidence>
<name>A0AAD2H8B1_9AGAR</name>
<accession>A0AAD2H8B1</accession>
<sequence length="345" mass="38096">MADHRSDPPRQWSIMPSSRSTHAGSNLRSNARTPGRENAPHGSQKDTLRGSKTLMGPMNSLSGNVPLQERAISPVKRRAVPEKSGKSLINQVPRPLVDETPAGPIATNKSGETFYVNGIFDRTPIPDKRRLASLLTEANKTNGLFAREGDGQRTPAIRTPARRQLQLERGLGSPLLLDGRTGRAVVLEDEIEYMPPRCAEIYIPPFDFELPNYKAVGAALLVIASSYPLQSTDQKQTESHSFESFAADSQVWTGFPLSQLAEEEPFCTNASLSMVPVSRPVSKKIPSTRRTGARRIIPLALGRTKVEVRSRVRTKPNSQSDESDKHEFENLFPGVVLVDEFMFDV</sequence>
<gene>
    <name evidence="2" type="ORF">MYCIT1_LOCUS14120</name>
</gene>